<dbReference type="InterPro" id="IPR031101">
    <property type="entry name" value="Ctr9"/>
</dbReference>
<dbReference type="PANTHER" id="PTHR14027:SF2">
    <property type="entry name" value="RNA POLYMERASE-ASSOCIATED PROTEIN CTR9 HOMOLOG"/>
    <property type="match status" value="1"/>
</dbReference>
<dbReference type="InterPro" id="IPR011990">
    <property type="entry name" value="TPR-like_helical_dom_sf"/>
</dbReference>
<dbReference type="Pfam" id="PF07719">
    <property type="entry name" value="TPR_2"/>
    <property type="match status" value="1"/>
</dbReference>
<keyword evidence="1" id="KW-0677">Repeat</keyword>
<keyword evidence="4" id="KW-0175">Coiled coil</keyword>
<evidence type="ECO:0008006" key="8">
    <source>
        <dbReference type="Google" id="ProtNLM"/>
    </source>
</evidence>
<dbReference type="PANTHER" id="PTHR14027">
    <property type="entry name" value="RNA POLYMERASE-ASSOCIATED PROTEIN CTR9"/>
    <property type="match status" value="1"/>
</dbReference>
<proteinExistence type="predicted"/>
<dbReference type="SMART" id="SM00028">
    <property type="entry name" value="TPR"/>
    <property type="match status" value="7"/>
</dbReference>
<dbReference type="GO" id="GO:0006355">
    <property type="term" value="P:regulation of DNA-templated transcription"/>
    <property type="evidence" value="ECO:0007669"/>
    <property type="project" value="InterPro"/>
</dbReference>
<dbReference type="EMBL" id="CDQK01000003">
    <property type="protein sequence ID" value="CEP22805.1"/>
    <property type="molecule type" value="Genomic_DNA"/>
</dbReference>
<dbReference type="InterPro" id="IPR019734">
    <property type="entry name" value="TPR_rpt"/>
</dbReference>
<dbReference type="GO" id="GO:0006368">
    <property type="term" value="P:transcription elongation by RNA polymerase II"/>
    <property type="evidence" value="ECO:0007669"/>
    <property type="project" value="TreeGrafter"/>
</dbReference>
<dbReference type="Gene3D" id="1.25.40.10">
    <property type="entry name" value="Tetratricopeptide repeat domain"/>
    <property type="match status" value="4"/>
</dbReference>
<dbReference type="PROSITE" id="PS50005">
    <property type="entry name" value="TPR"/>
    <property type="match status" value="3"/>
</dbReference>
<protein>
    <recommendedName>
        <fullName evidence="8">TPR-like protein</fullName>
    </recommendedName>
</protein>
<feature type="compositionally biased region" description="Acidic residues" evidence="5">
    <location>
        <begin position="1017"/>
        <end position="1042"/>
    </location>
</feature>
<gene>
    <name evidence="6" type="ORF">BN1211_3251</name>
</gene>
<evidence type="ECO:0000256" key="5">
    <source>
        <dbReference type="SAM" id="MobiDB-lite"/>
    </source>
</evidence>
<feature type="compositionally biased region" description="Basic residues" evidence="5">
    <location>
        <begin position="972"/>
        <end position="985"/>
    </location>
</feature>
<sequence length="1066" mass="120470">MSEETIDGAFYSSAAQAVFAAPKVVDVPMDSIDEVVSIDLDTELSDDATELITFLLNEKAIPKYWLIVASAYANKGLISEARQVITAALERFANDHQAAIFHTFMAWLHIRLARAATSSEDKSSELLMATESTKMASGYEVTIPLNMLAKAEVLYLQGKDVEALKVIDSLSSLANYPYTQVYSSLVRAKISFKRRRFNDSLKHFQAVLVEQPLMKPDPRIGIGLSFWALKDKKLAIQSWERALQIDPENEVAKTLLVLSKFDTSFNSVSDEQFSKNYLGALESLGELLKQDSKSPVALLLLASYHYSKGEYAQVTKIATNVISTTFSSTVAVSDAHFWLGRISFDKGNFTDAQRHFKESTELNPNNVLSQFEMNFRMPSFAAETLTKSHPKVAEFHYALGMLYATKLENTSTLKDLKTNSDDEANAISALQEYIKLCVKHDEPIASAAYLTLSRFSENKNNLEALKYLTKAVESFQRYGEQVPPELLNNMGVFHFIQGNPESSQTLFKSAIESNKSKEMAITLSYNLARSSETGAEEESIATYDRILSDTPGYTYAKMRLLFLELVKGGKGDELDAKIDSLLASNESNLEVRAFYSWYLKKTGRGYNTGLENKHNKETLTNYDSRDTYALISLANMYRTIAREIKPKTEQDQQKKKTSYHRAAQLFHKALSTDPKNAFAAQGIAIIFAEEKKQSQALEIFRRVRDAVDNYSVHINLGHCLCELGQYSKAIQEYQIALARFSDETKDSRTLSLIGRAWFLRGGAEKSLESYIKALELSNKALEVAENNKAKKLIPTLKFNVSFVKFNIAQFVLKLDVSKRAVDDITKAITGLEEAIDVLNELANDANPPVQPEMLKQRASMGTNTLKKQLERLLKEQEEYESKFKHKIEEALRIREVEKAKAALEEKKRLEEQEKKEAEMKIEYDRLQQQAKQWEADREQNLIYEEEEKKTKKKKNAVWTDEEASGDEDGEKAKKKKTKAKRSRRKAVVDDDDEEASVKTPKKRKLTKASSKIKSAEVIEDSDEDMDDFDESKLDDDNEEDDALEKAEANIDGVSDDDKDDEDEGLF</sequence>
<feature type="repeat" description="TPR" evidence="3">
    <location>
        <begin position="216"/>
        <end position="249"/>
    </location>
</feature>
<evidence type="ECO:0000256" key="2">
    <source>
        <dbReference type="ARBA" id="ARBA00022803"/>
    </source>
</evidence>
<evidence type="ECO:0000256" key="4">
    <source>
        <dbReference type="SAM" id="Coils"/>
    </source>
</evidence>
<dbReference type="SUPFAM" id="SSF48452">
    <property type="entry name" value="TPR-like"/>
    <property type="match status" value="3"/>
</dbReference>
<keyword evidence="2 3" id="KW-0802">TPR repeat</keyword>
<dbReference type="InterPro" id="IPR013105">
    <property type="entry name" value="TPR_2"/>
</dbReference>
<name>A0A0H5C414_CYBJN</name>
<evidence type="ECO:0000313" key="7">
    <source>
        <dbReference type="Proteomes" id="UP000038830"/>
    </source>
</evidence>
<feature type="coiled-coil region" evidence="4">
    <location>
        <begin position="821"/>
        <end position="936"/>
    </location>
</feature>
<dbReference type="GO" id="GO:0016593">
    <property type="term" value="C:Cdc73/Paf1 complex"/>
    <property type="evidence" value="ECO:0007669"/>
    <property type="project" value="TreeGrafter"/>
</dbReference>
<dbReference type="Proteomes" id="UP000038830">
    <property type="component" value="Unassembled WGS sequence"/>
</dbReference>
<feature type="compositionally biased region" description="Acidic residues" evidence="5">
    <location>
        <begin position="1053"/>
        <end position="1066"/>
    </location>
</feature>
<accession>A0A0H5C414</accession>
<feature type="repeat" description="TPR" evidence="3">
    <location>
        <begin position="333"/>
        <end position="366"/>
    </location>
</feature>
<dbReference type="Pfam" id="PF13181">
    <property type="entry name" value="TPR_8"/>
    <property type="match status" value="1"/>
</dbReference>
<evidence type="ECO:0000256" key="3">
    <source>
        <dbReference type="PROSITE-ProRule" id="PRU00339"/>
    </source>
</evidence>
<reference evidence="7" key="1">
    <citation type="journal article" date="2015" name="J. Biotechnol.">
        <title>The structure of the Cyberlindnera jadinii genome and its relation to Candida utilis analyzed by the occurrence of single nucleotide polymorphisms.</title>
        <authorList>
            <person name="Rupp O."/>
            <person name="Brinkrolf K."/>
            <person name="Buerth C."/>
            <person name="Kunigo M."/>
            <person name="Schneider J."/>
            <person name="Jaenicke S."/>
            <person name="Goesmann A."/>
            <person name="Puehler A."/>
            <person name="Jaeger K.-E."/>
            <person name="Ernst J.F."/>
        </authorList>
    </citation>
    <scope>NUCLEOTIDE SEQUENCE [LARGE SCALE GENOMIC DNA]</scope>
    <source>
        <strain evidence="7">ATCC 18201 / CBS 1600 / BCRC 20928 / JCM 3617 / NBRC 0987 / NRRL Y-1542</strain>
    </source>
</reference>
<evidence type="ECO:0000256" key="1">
    <source>
        <dbReference type="ARBA" id="ARBA00022737"/>
    </source>
</evidence>
<evidence type="ECO:0000313" key="6">
    <source>
        <dbReference type="EMBL" id="CEP22805.1"/>
    </source>
</evidence>
<dbReference type="AlphaFoldDB" id="A0A0H5C414"/>
<feature type="compositionally biased region" description="Acidic residues" evidence="5">
    <location>
        <begin position="959"/>
        <end position="969"/>
    </location>
</feature>
<dbReference type="GO" id="GO:0000993">
    <property type="term" value="F:RNA polymerase II complex binding"/>
    <property type="evidence" value="ECO:0007669"/>
    <property type="project" value="TreeGrafter"/>
</dbReference>
<feature type="region of interest" description="Disordered" evidence="5">
    <location>
        <begin position="943"/>
        <end position="1066"/>
    </location>
</feature>
<organism evidence="6 7">
    <name type="scientific">Cyberlindnera jadinii (strain ATCC 18201 / CBS 1600 / BCRC 20928 / JCM 3617 / NBRC 0987 / NRRL Y-1542)</name>
    <name type="common">Torula yeast</name>
    <name type="synonym">Candida utilis</name>
    <dbReference type="NCBI Taxonomy" id="983966"/>
    <lineage>
        <taxon>Eukaryota</taxon>
        <taxon>Fungi</taxon>
        <taxon>Dikarya</taxon>
        <taxon>Ascomycota</taxon>
        <taxon>Saccharomycotina</taxon>
        <taxon>Saccharomycetes</taxon>
        <taxon>Phaffomycetales</taxon>
        <taxon>Phaffomycetaceae</taxon>
        <taxon>Cyberlindnera</taxon>
    </lineage>
</organism>
<feature type="repeat" description="TPR" evidence="3">
    <location>
        <begin position="710"/>
        <end position="743"/>
    </location>
</feature>